<dbReference type="Gene3D" id="3.40.720.10">
    <property type="entry name" value="Alkaline Phosphatase, subunit A"/>
    <property type="match status" value="1"/>
</dbReference>
<gene>
    <name evidence="6" type="ORF">JIN82_14400</name>
</gene>
<feature type="domain" description="Sulfatase N-terminal" evidence="5">
    <location>
        <begin position="12"/>
        <end position="343"/>
    </location>
</feature>
<dbReference type="GO" id="GO:0004065">
    <property type="term" value="F:arylsulfatase activity"/>
    <property type="evidence" value="ECO:0007669"/>
    <property type="project" value="TreeGrafter"/>
</dbReference>
<keyword evidence="2" id="KW-0479">Metal-binding</keyword>
<name>A0A8J7MFA1_9BACT</name>
<dbReference type="CDD" id="cd16026">
    <property type="entry name" value="GALNS_like"/>
    <property type="match status" value="1"/>
</dbReference>
<dbReference type="AlphaFoldDB" id="A0A8J7MFA1"/>
<dbReference type="PROSITE" id="PS00523">
    <property type="entry name" value="SULFATASE_1"/>
    <property type="match status" value="1"/>
</dbReference>
<dbReference type="InterPro" id="IPR024607">
    <property type="entry name" value="Sulfatase_CS"/>
</dbReference>
<protein>
    <submittedName>
        <fullName evidence="6">Sulfatase</fullName>
    </submittedName>
</protein>
<dbReference type="GO" id="GO:0046872">
    <property type="term" value="F:metal ion binding"/>
    <property type="evidence" value="ECO:0007669"/>
    <property type="project" value="UniProtKB-KW"/>
</dbReference>
<sequence>MMTTIAAASKRPNVVIILADDQGYGDLGCFGSQTIKTPVIDGLAAEGMKFTQFYVTASVCTPSRASLMTGSYPARVGFSKGVVFPDHEHGLPAGIKTLPDLFKEVGYTTGMVGKWHLGHSEGNLPLDRGFDYFYGAPYSNDMVMSSHLKVSSNMVLRNGRTKEDFLEKRWGAENRGVLMQGDEVIEFPADQTLWTQRFTEKAVDFIKANSEQPFFLYVAHCMPHLPIELSERFAGKSAHGPYGDTIQEIDWSTGEILKALRDTGVDQNTLLVYTSDNGPWIYAGSPEEVGTAGPLRDGKSYQWEGGMRMPTVMWGPGIVASGKVCDEMASTLDLYTTFAKLIGATLPSDRELDGYDISALWSGDADVKSPRDSMLYFSLMGELVGIRKGDWKLLLHSDRMVEQYMKKAEKHKFTHLDNVELFNLQQDVSEKYNLADENPEKVKTLRDELQRYRYLDIKNLN</sequence>
<proteinExistence type="inferred from homology"/>
<evidence type="ECO:0000313" key="6">
    <source>
        <dbReference type="EMBL" id="MBK1792351.1"/>
    </source>
</evidence>
<dbReference type="Proteomes" id="UP000624703">
    <property type="component" value="Unassembled WGS sequence"/>
</dbReference>
<evidence type="ECO:0000256" key="3">
    <source>
        <dbReference type="ARBA" id="ARBA00022801"/>
    </source>
</evidence>
<organism evidence="6 7">
    <name type="scientific">Persicirhabdus sediminis</name>
    <dbReference type="NCBI Taxonomy" id="454144"/>
    <lineage>
        <taxon>Bacteria</taxon>
        <taxon>Pseudomonadati</taxon>
        <taxon>Verrucomicrobiota</taxon>
        <taxon>Verrucomicrobiia</taxon>
        <taxon>Verrucomicrobiales</taxon>
        <taxon>Verrucomicrobiaceae</taxon>
        <taxon>Persicirhabdus</taxon>
    </lineage>
</organism>
<dbReference type="PROSITE" id="PS00149">
    <property type="entry name" value="SULFATASE_2"/>
    <property type="match status" value="1"/>
</dbReference>
<dbReference type="InterPro" id="IPR017850">
    <property type="entry name" value="Alkaline_phosphatase_core_sf"/>
</dbReference>
<dbReference type="PANTHER" id="PTHR42693:SF53">
    <property type="entry name" value="ENDO-4-O-SULFATASE"/>
    <property type="match status" value="1"/>
</dbReference>
<evidence type="ECO:0000313" key="7">
    <source>
        <dbReference type="Proteomes" id="UP000624703"/>
    </source>
</evidence>
<evidence type="ECO:0000259" key="5">
    <source>
        <dbReference type="Pfam" id="PF00884"/>
    </source>
</evidence>
<keyword evidence="7" id="KW-1185">Reference proteome</keyword>
<dbReference type="EMBL" id="JAENIM010000045">
    <property type="protein sequence ID" value="MBK1792351.1"/>
    <property type="molecule type" value="Genomic_DNA"/>
</dbReference>
<dbReference type="SUPFAM" id="SSF53649">
    <property type="entry name" value="Alkaline phosphatase-like"/>
    <property type="match status" value="1"/>
</dbReference>
<comment type="caution">
    <text evidence="6">The sequence shown here is derived from an EMBL/GenBank/DDBJ whole genome shotgun (WGS) entry which is preliminary data.</text>
</comment>
<reference evidence="6" key="1">
    <citation type="submission" date="2021-01" db="EMBL/GenBank/DDBJ databases">
        <title>Modified the classification status of verrucomicrobia.</title>
        <authorList>
            <person name="Feng X."/>
        </authorList>
    </citation>
    <scope>NUCLEOTIDE SEQUENCE</scope>
    <source>
        <strain evidence="6">_KCTC 22039</strain>
    </source>
</reference>
<evidence type="ECO:0000256" key="2">
    <source>
        <dbReference type="ARBA" id="ARBA00022723"/>
    </source>
</evidence>
<dbReference type="InterPro" id="IPR000917">
    <property type="entry name" value="Sulfatase_N"/>
</dbReference>
<keyword evidence="4" id="KW-0106">Calcium</keyword>
<dbReference type="Pfam" id="PF00884">
    <property type="entry name" value="Sulfatase"/>
    <property type="match status" value="1"/>
</dbReference>
<evidence type="ECO:0000256" key="1">
    <source>
        <dbReference type="ARBA" id="ARBA00008779"/>
    </source>
</evidence>
<dbReference type="PANTHER" id="PTHR42693">
    <property type="entry name" value="ARYLSULFATASE FAMILY MEMBER"/>
    <property type="match status" value="1"/>
</dbReference>
<accession>A0A8J7MFA1</accession>
<comment type="similarity">
    <text evidence="1">Belongs to the sulfatase family.</text>
</comment>
<dbReference type="InterPro" id="IPR050738">
    <property type="entry name" value="Sulfatase"/>
</dbReference>
<dbReference type="Gene3D" id="3.30.1120.10">
    <property type="match status" value="1"/>
</dbReference>
<evidence type="ECO:0000256" key="4">
    <source>
        <dbReference type="ARBA" id="ARBA00022837"/>
    </source>
</evidence>
<keyword evidence="3" id="KW-0378">Hydrolase</keyword>